<dbReference type="EMBL" id="JBHSJD010000015">
    <property type="protein sequence ID" value="MFC5024516.1"/>
    <property type="molecule type" value="Genomic_DNA"/>
</dbReference>
<evidence type="ECO:0000313" key="1">
    <source>
        <dbReference type="EMBL" id="MFC5024516.1"/>
    </source>
</evidence>
<keyword evidence="2" id="KW-1185">Reference proteome</keyword>
<proteinExistence type="predicted"/>
<organism evidence="1 2">
    <name type="scientific">Streptomyces coeruleoprunus</name>
    <dbReference type="NCBI Taxonomy" id="285563"/>
    <lineage>
        <taxon>Bacteria</taxon>
        <taxon>Bacillati</taxon>
        <taxon>Actinomycetota</taxon>
        <taxon>Actinomycetes</taxon>
        <taxon>Kitasatosporales</taxon>
        <taxon>Streptomycetaceae</taxon>
        <taxon>Streptomyces</taxon>
    </lineage>
</organism>
<protein>
    <submittedName>
        <fullName evidence="1">Uncharacterized protein</fullName>
    </submittedName>
</protein>
<dbReference type="Proteomes" id="UP001595829">
    <property type="component" value="Unassembled WGS sequence"/>
</dbReference>
<accession>A0ABV9XJD2</accession>
<gene>
    <name evidence="1" type="ORF">ACFPM3_20525</name>
</gene>
<evidence type="ECO:0000313" key="2">
    <source>
        <dbReference type="Proteomes" id="UP001595829"/>
    </source>
</evidence>
<name>A0ABV9XJD2_9ACTN</name>
<dbReference type="RefSeq" id="WP_380842462.1">
    <property type="nucleotide sequence ID" value="NZ_JBHMCZ010000043.1"/>
</dbReference>
<reference evidence="2" key="1">
    <citation type="journal article" date="2019" name="Int. J. Syst. Evol. Microbiol.">
        <title>The Global Catalogue of Microorganisms (GCM) 10K type strain sequencing project: providing services to taxonomists for standard genome sequencing and annotation.</title>
        <authorList>
            <consortium name="The Broad Institute Genomics Platform"/>
            <consortium name="The Broad Institute Genome Sequencing Center for Infectious Disease"/>
            <person name="Wu L."/>
            <person name="Ma J."/>
        </authorList>
    </citation>
    <scope>NUCLEOTIDE SEQUENCE [LARGE SCALE GENOMIC DNA]</scope>
    <source>
        <strain evidence="2">CGMCC 4.1648</strain>
    </source>
</reference>
<comment type="caution">
    <text evidence="1">The sequence shown here is derived from an EMBL/GenBank/DDBJ whole genome shotgun (WGS) entry which is preliminary data.</text>
</comment>
<sequence>MGLYELQFKRDAFLSMMRARLNDIPLPIGEVPNFPGRWLDRLVCTAVEIRNRDEAPADANIPVGELALRATIEVHHTTYEDARQAGSLNRPATAVATLHLWFAFSATRASLSILPRIAEIDGTSLDGPDLLVEPVIVPWPGDLTVTGAALLADGNLVVIRLATSAGTSLSGPVVDRTGGADWAQFLRSDLLVEQVVSGLADQMRAMVAAEPEKFRLEVSPSGSWMWPIGPAVAVSGVIERKDACLTTDASVTLSVSVDFEPQPAQGTALAKMRISWDVSGWDSAVCSLQTFLAGMGVVHIPFVGPILAGLGSALGWSSHLAVPMLFEAEAAKKVKSAEPQDDDTRKVAEGDDFVEWQRTLSLRPRSRAVPLTVQSANVDFEGLTSRGSLRVAQSLRELMGFISSPTWHTSANCRTRQVTQDYYPASVTLQHTTPVPLRLLPPLVQTDPNDAWTPRIVETPTGVEITVPGSTRVGTHLALWVHTTSGLRWIDLGTVPAKPPTLTPVEIAAALADCFVLQEPNFGKRYEWQYDPPPDEYGLKHVREWSFAGQGLGSSSAIDLVAVGLNGRERALGRVEAVDGHFSFQVLTAADEELELRTDRVGHSGLLMGQRWITPWARVPIASGPASVTVSDGLIEVQAHNDEKLLADFTGRILTAYDAPAEKRPPSDDGKRSLSLFRTHRAGPTTVAAVDGDDLIIGRAGPLRTIGNLNPPQ</sequence>